<dbReference type="EMBL" id="ONZQ02000005">
    <property type="protein sequence ID" value="SPO01590.1"/>
    <property type="molecule type" value="Genomic_DNA"/>
</dbReference>
<dbReference type="Proteomes" id="UP001187682">
    <property type="component" value="Unassembled WGS sequence"/>
</dbReference>
<protein>
    <submittedName>
        <fullName evidence="1">Uncharacterized protein</fullName>
    </submittedName>
</protein>
<dbReference type="SUPFAM" id="SSF48452">
    <property type="entry name" value="TPR-like"/>
    <property type="match status" value="1"/>
</dbReference>
<evidence type="ECO:0000313" key="2">
    <source>
        <dbReference type="Proteomes" id="UP001187682"/>
    </source>
</evidence>
<dbReference type="Gene3D" id="1.25.40.10">
    <property type="entry name" value="Tetratricopeptide repeat domain"/>
    <property type="match status" value="2"/>
</dbReference>
<dbReference type="InterPro" id="IPR036770">
    <property type="entry name" value="Ankyrin_rpt-contain_sf"/>
</dbReference>
<dbReference type="InterPro" id="IPR011990">
    <property type="entry name" value="TPR-like_helical_dom_sf"/>
</dbReference>
<comment type="caution">
    <text evidence="1">The sequence shown here is derived from an EMBL/GenBank/DDBJ whole genome shotgun (WGS) entry which is preliminary data.</text>
</comment>
<reference evidence="1" key="1">
    <citation type="submission" date="2018-03" db="EMBL/GenBank/DDBJ databases">
        <authorList>
            <person name="Guldener U."/>
        </authorList>
    </citation>
    <scope>NUCLEOTIDE SEQUENCE</scope>
</reference>
<proteinExistence type="predicted"/>
<sequence length="911" mass="101429">MAADGSTTHGNSAEPGQMTTDFDEHLLQAISTSDVLSVFQGVTVAAKIADDDATPVRRWLTETLNDSTPHSAGADGTLRSLRRWCSEAEARFKEDEDSRHIALVTIAVASLRDSGRKGIIVQAEELDIVWTIIRNALASTAQPKLHWAASRSAQGFLSVPLCSLIKDGNIDELFRLHVWLPDGLRGNPGFAVHSHQPFAQSWILAGEGKDISYQVAPVATAEEATHTKYAIAWADVGDKGSKVYKTHQHSSVVVSTGEFMRAEKVRERTHSRGMSYTVPAASFHTSGVDPGMLHATLFFFDSGRGFVKDAPVLGPKDGESYTQVRDPAGTTPGQLVQFVDAVREWETLMNRGRYHMDRAEWEHALRELNRGLHLCLAKDKFLNAPRYECIIHGELGNTYRRFGRYIQAESHLQKAMHGLPVCIERVEYSGELGVLYRHLNRLEDARSAFSDQYVTATTLGFDRPACRAIGNLGMVNYQMFRESGDEVLLDTALQNLTDRVESARRLQETARKLDPKGAGDGQAHIWEIIGLTRLSLCHSIKGSTKQAVETASLALKSSMASKDTTVIALTRLFYGFALLKDGQKSNALEQFNPPHGCTPAMALCKEPSEEHLQYMRELVDAGADLDLVDEHGYTALDYAVFSENAEMEALVLEGLHRVPGRSAGYVIQRQTEAALRKGYRELFQEELRPALLAGGSNSIQELRTQYATALSSDQGKADMFDLLKFIRYSDFLSFGRFGRSDDCLAKTFTLDSENESSEYIVFISYRWLNTATVSSSPDDDKNTQYNRVISAIEELLQLHPEVAPSSLSIWLDYACVDQDDPARGVAALPMILSQCNAVISLVDEEYYTRAWCSVEVMMVQTLKKSYHIHEWYEQVREEGHSDARDSTKWSLRPGPMDMVISMADKKITMIV</sequence>
<dbReference type="Gene3D" id="1.25.40.20">
    <property type="entry name" value="Ankyrin repeat-containing domain"/>
    <property type="match status" value="1"/>
</dbReference>
<dbReference type="AlphaFoldDB" id="A0AAE8SUD9"/>
<gene>
    <name evidence="1" type="ORF">DNG_04263</name>
</gene>
<accession>A0AAE8SUD9</accession>
<keyword evidence="2" id="KW-1185">Reference proteome</keyword>
<evidence type="ECO:0000313" key="1">
    <source>
        <dbReference type="EMBL" id="SPO01590.1"/>
    </source>
</evidence>
<name>A0AAE8SUD9_9PEZI</name>
<organism evidence="1 2">
    <name type="scientific">Cephalotrichum gorgonifer</name>
    <dbReference type="NCBI Taxonomy" id="2041049"/>
    <lineage>
        <taxon>Eukaryota</taxon>
        <taxon>Fungi</taxon>
        <taxon>Dikarya</taxon>
        <taxon>Ascomycota</taxon>
        <taxon>Pezizomycotina</taxon>
        <taxon>Sordariomycetes</taxon>
        <taxon>Hypocreomycetidae</taxon>
        <taxon>Microascales</taxon>
        <taxon>Microascaceae</taxon>
        <taxon>Cephalotrichum</taxon>
    </lineage>
</organism>
<dbReference type="SUPFAM" id="SSF48403">
    <property type="entry name" value="Ankyrin repeat"/>
    <property type="match status" value="1"/>
</dbReference>